<protein>
    <submittedName>
        <fullName evidence="7">LysE family translocator</fullName>
    </submittedName>
</protein>
<keyword evidence="5 6" id="KW-0472">Membrane</keyword>
<organism evidence="7 8">
    <name type="scientific">Sediminicoccus rosea</name>
    <dbReference type="NCBI Taxonomy" id="1225128"/>
    <lineage>
        <taxon>Bacteria</taxon>
        <taxon>Pseudomonadati</taxon>
        <taxon>Pseudomonadota</taxon>
        <taxon>Alphaproteobacteria</taxon>
        <taxon>Acetobacterales</taxon>
        <taxon>Roseomonadaceae</taxon>
        <taxon>Sediminicoccus</taxon>
    </lineage>
</organism>
<dbReference type="InterPro" id="IPR001123">
    <property type="entry name" value="LeuE-type"/>
</dbReference>
<evidence type="ECO:0000313" key="7">
    <source>
        <dbReference type="EMBL" id="WPB83266.1"/>
    </source>
</evidence>
<keyword evidence="8" id="KW-1185">Reference proteome</keyword>
<dbReference type="EMBL" id="CP137852">
    <property type="protein sequence ID" value="WPB83266.1"/>
    <property type="molecule type" value="Genomic_DNA"/>
</dbReference>
<proteinExistence type="predicted"/>
<evidence type="ECO:0000256" key="2">
    <source>
        <dbReference type="ARBA" id="ARBA00022475"/>
    </source>
</evidence>
<dbReference type="PIRSF" id="PIRSF006324">
    <property type="entry name" value="LeuE"/>
    <property type="match status" value="1"/>
</dbReference>
<keyword evidence="4 6" id="KW-1133">Transmembrane helix</keyword>
<name>A0ABZ0PCH4_9PROT</name>
<sequence>MAAEQFWLFLAAATLLALSPGPGMFYVGARTLSGGLGEGLASTIGTGLGGLVHVLAAAFGLSALILASAEVFTVMKLLGGCYLVWLGWRSWREAGAPMPLGTPLPALGLWRAFREGAVVEALNPKTALFFLAFLPQFVAPERGDVIGQFLLLGGICVALNTLVDAGVALAAGRVRGELGQRPGLLRRLRQGSAALIMALGLGVLLLRRPAG</sequence>
<accession>A0ABZ0PCH4</accession>
<evidence type="ECO:0000256" key="6">
    <source>
        <dbReference type="SAM" id="Phobius"/>
    </source>
</evidence>
<dbReference type="PANTHER" id="PTHR30086:SF20">
    <property type="entry name" value="ARGININE EXPORTER PROTEIN ARGO-RELATED"/>
    <property type="match status" value="1"/>
</dbReference>
<evidence type="ECO:0000256" key="1">
    <source>
        <dbReference type="ARBA" id="ARBA00004651"/>
    </source>
</evidence>
<feature type="transmembrane region" description="Helical" evidence="6">
    <location>
        <begin position="192"/>
        <end position="210"/>
    </location>
</feature>
<evidence type="ECO:0000256" key="5">
    <source>
        <dbReference type="ARBA" id="ARBA00023136"/>
    </source>
</evidence>
<evidence type="ECO:0000256" key="3">
    <source>
        <dbReference type="ARBA" id="ARBA00022692"/>
    </source>
</evidence>
<comment type="subcellular location">
    <subcellularLocation>
        <location evidence="1">Cell membrane</location>
        <topology evidence="1">Multi-pass membrane protein</topology>
    </subcellularLocation>
</comment>
<evidence type="ECO:0000256" key="4">
    <source>
        <dbReference type="ARBA" id="ARBA00022989"/>
    </source>
</evidence>
<dbReference type="RefSeq" id="WP_318647243.1">
    <property type="nucleotide sequence ID" value="NZ_CP137852.1"/>
</dbReference>
<dbReference type="Proteomes" id="UP001305521">
    <property type="component" value="Chromosome"/>
</dbReference>
<evidence type="ECO:0000313" key="8">
    <source>
        <dbReference type="Proteomes" id="UP001305521"/>
    </source>
</evidence>
<dbReference type="PANTHER" id="PTHR30086">
    <property type="entry name" value="ARGININE EXPORTER PROTEIN ARGO"/>
    <property type="match status" value="1"/>
</dbReference>
<keyword evidence="2" id="KW-1003">Cell membrane</keyword>
<dbReference type="Pfam" id="PF01810">
    <property type="entry name" value="LysE"/>
    <property type="match status" value="1"/>
</dbReference>
<keyword evidence="3 6" id="KW-0812">Transmembrane</keyword>
<gene>
    <name evidence="7" type="ORF">R9Z33_14240</name>
</gene>
<reference evidence="7 8" key="1">
    <citation type="submission" date="2023-11" db="EMBL/GenBank/DDBJ databases">
        <title>Arctic aerobic anoxygenic photoheterotroph Sediminicoccus rosea KRV36 adapts its photosynthesis to long days of polar summer.</title>
        <authorList>
            <person name="Tomasch J."/>
            <person name="Kopejtka K."/>
            <person name="Bily T."/>
            <person name="Gardiner A.T."/>
            <person name="Gardian Z."/>
            <person name="Shivaramu S."/>
            <person name="Koblizek M."/>
            <person name="Engelhardt F."/>
            <person name="Kaftan D."/>
        </authorList>
    </citation>
    <scope>NUCLEOTIDE SEQUENCE [LARGE SCALE GENOMIC DNA]</scope>
    <source>
        <strain evidence="7 8">R-30</strain>
    </source>
</reference>
<feature type="transmembrane region" description="Helical" evidence="6">
    <location>
        <begin position="39"/>
        <end position="64"/>
    </location>
</feature>
<feature type="transmembrane region" description="Helical" evidence="6">
    <location>
        <begin position="149"/>
        <end position="171"/>
    </location>
</feature>